<evidence type="ECO:0000256" key="1">
    <source>
        <dbReference type="SAM" id="MobiDB-lite"/>
    </source>
</evidence>
<dbReference type="PaxDb" id="3708-A0A078HV93"/>
<dbReference type="EMBL" id="LK032494">
    <property type="protein sequence ID" value="CDY41279.1"/>
    <property type="molecule type" value="Genomic_DNA"/>
</dbReference>
<reference evidence="2 3" key="1">
    <citation type="journal article" date="2014" name="Science">
        <title>Plant genetics. Early allopolyploid evolution in the post-Neolithic Brassica napus oilseed genome.</title>
        <authorList>
            <person name="Chalhoub B."/>
            <person name="Denoeud F."/>
            <person name="Liu S."/>
            <person name="Parkin I.A."/>
            <person name="Tang H."/>
            <person name="Wang X."/>
            <person name="Chiquet J."/>
            <person name="Belcram H."/>
            <person name="Tong C."/>
            <person name="Samans B."/>
            <person name="Correa M."/>
            <person name="Da Silva C."/>
            <person name="Just J."/>
            <person name="Falentin C."/>
            <person name="Koh C.S."/>
            <person name="Le Clainche I."/>
            <person name="Bernard M."/>
            <person name="Bento P."/>
            <person name="Noel B."/>
            <person name="Labadie K."/>
            <person name="Alberti A."/>
            <person name="Charles M."/>
            <person name="Arnaud D."/>
            <person name="Guo H."/>
            <person name="Daviaud C."/>
            <person name="Alamery S."/>
            <person name="Jabbari K."/>
            <person name="Zhao M."/>
            <person name="Edger P.P."/>
            <person name="Chelaifa H."/>
            <person name="Tack D."/>
            <person name="Lassalle G."/>
            <person name="Mestiri I."/>
            <person name="Schnel N."/>
            <person name="Le Paslier M.C."/>
            <person name="Fan G."/>
            <person name="Renault V."/>
            <person name="Bayer P.E."/>
            <person name="Golicz A.A."/>
            <person name="Manoli S."/>
            <person name="Lee T.H."/>
            <person name="Thi V.H."/>
            <person name="Chalabi S."/>
            <person name="Hu Q."/>
            <person name="Fan C."/>
            <person name="Tollenaere R."/>
            <person name="Lu Y."/>
            <person name="Battail C."/>
            <person name="Shen J."/>
            <person name="Sidebottom C.H."/>
            <person name="Wang X."/>
            <person name="Canaguier A."/>
            <person name="Chauveau A."/>
            <person name="Berard A."/>
            <person name="Deniot G."/>
            <person name="Guan M."/>
            <person name="Liu Z."/>
            <person name="Sun F."/>
            <person name="Lim Y.P."/>
            <person name="Lyons E."/>
            <person name="Town C.D."/>
            <person name="Bancroft I."/>
            <person name="Wang X."/>
            <person name="Meng J."/>
            <person name="Ma J."/>
            <person name="Pires J.C."/>
            <person name="King G.J."/>
            <person name="Brunel D."/>
            <person name="Delourme R."/>
            <person name="Renard M."/>
            <person name="Aury J.M."/>
            <person name="Adams K.L."/>
            <person name="Batley J."/>
            <person name="Snowdon R.J."/>
            <person name="Tost J."/>
            <person name="Edwards D."/>
            <person name="Zhou Y."/>
            <person name="Hua W."/>
            <person name="Sharpe A.G."/>
            <person name="Paterson A.H."/>
            <person name="Guan C."/>
            <person name="Wincker P."/>
        </authorList>
    </citation>
    <scope>NUCLEOTIDE SEQUENCE [LARGE SCALE GENOMIC DNA]</scope>
    <source>
        <strain evidence="3">cv. Darmor-bzh</strain>
    </source>
</reference>
<name>A0A078HV93_BRANA</name>
<gene>
    <name evidence="2" type="primary">BnaA01g12600D</name>
    <name evidence="2" type="ORF">GSBRNA2T00072706001</name>
</gene>
<organism evidence="2 3">
    <name type="scientific">Brassica napus</name>
    <name type="common">Rape</name>
    <dbReference type="NCBI Taxonomy" id="3708"/>
    <lineage>
        <taxon>Eukaryota</taxon>
        <taxon>Viridiplantae</taxon>
        <taxon>Streptophyta</taxon>
        <taxon>Embryophyta</taxon>
        <taxon>Tracheophyta</taxon>
        <taxon>Spermatophyta</taxon>
        <taxon>Magnoliopsida</taxon>
        <taxon>eudicotyledons</taxon>
        <taxon>Gunneridae</taxon>
        <taxon>Pentapetalae</taxon>
        <taxon>rosids</taxon>
        <taxon>malvids</taxon>
        <taxon>Brassicales</taxon>
        <taxon>Brassicaceae</taxon>
        <taxon>Brassiceae</taxon>
        <taxon>Brassica</taxon>
    </lineage>
</organism>
<sequence>MAQIVVKKEKEKRAAADHANTNMHG</sequence>
<proteinExistence type="predicted"/>
<dbReference type="AlphaFoldDB" id="A0A078HV93"/>
<evidence type="ECO:0000313" key="3">
    <source>
        <dbReference type="Proteomes" id="UP000028999"/>
    </source>
</evidence>
<evidence type="ECO:0000313" key="2">
    <source>
        <dbReference type="EMBL" id="CDY41279.1"/>
    </source>
</evidence>
<feature type="compositionally biased region" description="Basic and acidic residues" evidence="1">
    <location>
        <begin position="1"/>
        <end position="16"/>
    </location>
</feature>
<dbReference type="Gramene" id="CDY41279">
    <property type="protein sequence ID" value="CDY41279"/>
    <property type="gene ID" value="GSBRNA2T00072706001"/>
</dbReference>
<protein>
    <submittedName>
        <fullName evidence="2">BnaA01g12600D protein</fullName>
    </submittedName>
</protein>
<keyword evidence="3" id="KW-1185">Reference proteome</keyword>
<feature type="region of interest" description="Disordered" evidence="1">
    <location>
        <begin position="1"/>
        <end position="25"/>
    </location>
</feature>
<dbReference type="Proteomes" id="UP000028999">
    <property type="component" value="Unassembled WGS sequence"/>
</dbReference>
<accession>A0A078HV93</accession>